<dbReference type="SUPFAM" id="SSF109709">
    <property type="entry name" value="KorB DNA-binding domain-like"/>
    <property type="match status" value="1"/>
</dbReference>
<evidence type="ECO:0000313" key="4">
    <source>
        <dbReference type="Proteomes" id="UP000295210"/>
    </source>
</evidence>
<dbReference type="AlphaFoldDB" id="A0A4V2PUK0"/>
<feature type="region of interest" description="Disordered" evidence="1">
    <location>
        <begin position="409"/>
        <end position="431"/>
    </location>
</feature>
<dbReference type="OrthoDB" id="9796891at2"/>
<dbReference type="Gene3D" id="1.10.10.2830">
    <property type="match status" value="1"/>
</dbReference>
<evidence type="ECO:0000313" key="3">
    <source>
        <dbReference type="EMBL" id="TCK70911.1"/>
    </source>
</evidence>
<protein>
    <submittedName>
        <fullName evidence="3">ParB family chromosome partitioning protein</fullName>
    </submittedName>
</protein>
<name>A0A4V2PUK0_9BACT</name>
<organism evidence="3 4">
    <name type="scientific">Acidipila rosea</name>
    <dbReference type="NCBI Taxonomy" id="768535"/>
    <lineage>
        <taxon>Bacteria</taxon>
        <taxon>Pseudomonadati</taxon>
        <taxon>Acidobacteriota</taxon>
        <taxon>Terriglobia</taxon>
        <taxon>Terriglobales</taxon>
        <taxon>Acidobacteriaceae</taxon>
        <taxon>Acidipila</taxon>
    </lineage>
</organism>
<keyword evidence="4" id="KW-1185">Reference proteome</keyword>
<proteinExistence type="predicted"/>
<dbReference type="Proteomes" id="UP000295210">
    <property type="component" value="Unassembled WGS sequence"/>
</dbReference>
<dbReference type="Pfam" id="PF17762">
    <property type="entry name" value="HTH_ParB"/>
    <property type="match status" value="1"/>
</dbReference>
<sequence length="431" mass="47370">MHPLEEALAFHALLHTDGLQYDINSLAAKAGKSAAFIAQRLKLVELLPSIAEAFLADQIGVGHALEIAKLPQTEQQRAFDSAFRTVWNGGKDSRVVLPVRDFTAWIEQNILLSLDSVPFDKNDATLVPEAGSCAECPKRTGFNTLLFGDVSHRDQCTDATCLNNKVGKFVGRQIEADPKLVQITTAHGSRDDGAVLPRNRYVALQLTNPAKVKQPLSPYQKPCKHMAEAIVVDGAERGHTVKVCAEPGCAVHFANRHTPDPAQLAKEREQRRRELERHKLETTVRHRALAEVLRKVGAPLDRADLALIANAMLEKTEPLRRETLARRHKMVEGSASEVTYPQVQKALQRLLRQMDESGLSKFIVEIVLLGSVESASQGETDVLTATAKRHRVDVAKVRTAVEAEFAAKQAKAEAKQKQPVKKTTAKASKAA</sequence>
<dbReference type="RefSeq" id="WP_131999038.1">
    <property type="nucleotide sequence ID" value="NZ_SMGK01000006.1"/>
</dbReference>
<feature type="domain" description="ParB/Spo0J HTH" evidence="2">
    <location>
        <begin position="2"/>
        <end position="81"/>
    </location>
</feature>
<reference evidence="3 4" key="1">
    <citation type="submission" date="2019-03" db="EMBL/GenBank/DDBJ databases">
        <title>Genomic Encyclopedia of Type Strains, Phase IV (KMG-IV): sequencing the most valuable type-strain genomes for metagenomic binning, comparative biology and taxonomic classification.</title>
        <authorList>
            <person name="Goeker M."/>
        </authorList>
    </citation>
    <scope>NUCLEOTIDE SEQUENCE [LARGE SCALE GENOMIC DNA]</scope>
    <source>
        <strain evidence="3 4">DSM 103428</strain>
    </source>
</reference>
<accession>A0A4V2PUK0</accession>
<gene>
    <name evidence="3" type="ORF">C7378_3301</name>
</gene>
<evidence type="ECO:0000256" key="1">
    <source>
        <dbReference type="SAM" id="MobiDB-lite"/>
    </source>
</evidence>
<dbReference type="EMBL" id="SMGK01000006">
    <property type="protein sequence ID" value="TCK70911.1"/>
    <property type="molecule type" value="Genomic_DNA"/>
</dbReference>
<evidence type="ECO:0000259" key="2">
    <source>
        <dbReference type="Pfam" id="PF17762"/>
    </source>
</evidence>
<dbReference type="InterPro" id="IPR041468">
    <property type="entry name" value="HTH_ParB/Spo0J"/>
</dbReference>
<comment type="caution">
    <text evidence="3">The sequence shown here is derived from an EMBL/GenBank/DDBJ whole genome shotgun (WGS) entry which is preliminary data.</text>
</comment>